<name>A0AAU8BBK4_9CAUD</name>
<organism evidence="1">
    <name type="scientific">Bacillus phage Adastra</name>
    <dbReference type="NCBI Taxonomy" id="3143958"/>
    <lineage>
        <taxon>Viruses</taxon>
        <taxon>Duplodnaviria</taxon>
        <taxon>Heunggongvirae</taxon>
        <taxon>Uroviricota</taxon>
        <taxon>Caudoviricetes</taxon>
        <taxon>Herelleviridae</taxon>
        <taxon>Spounavirinae</taxon>
        <taxon>Okubovirus</taxon>
    </lineage>
</organism>
<evidence type="ECO:0000313" key="1">
    <source>
        <dbReference type="EMBL" id="XCD09731.1"/>
    </source>
</evidence>
<accession>A0AAU8BBK4</accession>
<sequence length="46" mass="5152">MKVKDLIKELSEFDPEAEVTVSVGEEIPLSDFKVTEGYNDQVHIGD</sequence>
<reference evidence="1" key="1">
    <citation type="submission" date="2024-05" db="EMBL/GenBank/DDBJ databases">
        <authorList>
            <person name="Herbig A.F."/>
            <person name="Pendergrass E.L."/>
        </authorList>
    </citation>
    <scope>NUCLEOTIDE SEQUENCE</scope>
</reference>
<proteinExistence type="predicted"/>
<gene>
    <name evidence="1" type="ORF">Adastra186</name>
</gene>
<protein>
    <submittedName>
        <fullName evidence="1">Uncharacterized protein</fullName>
    </submittedName>
</protein>
<dbReference type="EMBL" id="PP819608">
    <property type="protein sequence ID" value="XCD09731.1"/>
    <property type="molecule type" value="Genomic_DNA"/>
</dbReference>